<evidence type="ECO:0000313" key="1">
    <source>
        <dbReference type="EMBL" id="RNI21683.1"/>
    </source>
</evidence>
<dbReference type="AlphaFoldDB" id="A0A3M9M9Z7"/>
<dbReference type="Proteomes" id="UP000271678">
    <property type="component" value="Unassembled WGS sequence"/>
</dbReference>
<reference evidence="1 2" key="1">
    <citation type="submission" date="2018-11" db="EMBL/GenBank/DDBJ databases">
        <title>Draft genome of Simplicispira Flexivirga sp. BO-16.</title>
        <authorList>
            <person name="Im W.T."/>
        </authorList>
    </citation>
    <scope>NUCLEOTIDE SEQUENCE [LARGE SCALE GENOMIC DNA]</scope>
    <source>
        <strain evidence="1 2">BO-16</strain>
    </source>
</reference>
<dbReference type="EMBL" id="RJJQ01000010">
    <property type="protein sequence ID" value="RNI21683.1"/>
    <property type="molecule type" value="Genomic_DNA"/>
</dbReference>
<protein>
    <submittedName>
        <fullName evidence="1">Addiction module protein</fullName>
    </submittedName>
</protein>
<dbReference type="InterPro" id="IPR013406">
    <property type="entry name" value="CHP02574_addiction_mod"/>
</dbReference>
<keyword evidence="2" id="KW-1185">Reference proteome</keyword>
<proteinExistence type="predicted"/>
<evidence type="ECO:0000313" key="2">
    <source>
        <dbReference type="Proteomes" id="UP000271678"/>
    </source>
</evidence>
<comment type="caution">
    <text evidence="1">The sequence shown here is derived from an EMBL/GenBank/DDBJ whole genome shotgun (WGS) entry which is preliminary data.</text>
</comment>
<dbReference type="OrthoDB" id="5125978at2"/>
<gene>
    <name evidence="1" type="ORF">EFY87_11070</name>
</gene>
<accession>A0A3M9M9Z7</accession>
<dbReference type="RefSeq" id="WP_123271530.1">
    <property type="nucleotide sequence ID" value="NZ_RJJQ01000010.1"/>
</dbReference>
<organism evidence="1 2">
    <name type="scientific">Flexivirga caeni</name>
    <dbReference type="NCBI Taxonomy" id="2294115"/>
    <lineage>
        <taxon>Bacteria</taxon>
        <taxon>Bacillati</taxon>
        <taxon>Actinomycetota</taxon>
        <taxon>Actinomycetes</taxon>
        <taxon>Micrococcales</taxon>
        <taxon>Dermacoccaceae</taxon>
        <taxon>Flexivirga</taxon>
    </lineage>
</organism>
<name>A0A3M9M9Z7_9MICO</name>
<sequence>MTRELAEVIAAGKALDADEREIAALALQHVEDDEQAAIDDAWEEEIDRRVDDILSGKVELVDGEETFRMIRAELAARRHDT</sequence>
<dbReference type="Pfam" id="PF09720">
    <property type="entry name" value="Unstab_antitox"/>
    <property type="match status" value="1"/>
</dbReference>